<dbReference type="SUPFAM" id="SSF53335">
    <property type="entry name" value="S-adenosyl-L-methionine-dependent methyltransferases"/>
    <property type="match status" value="1"/>
</dbReference>
<dbReference type="InterPro" id="IPR030395">
    <property type="entry name" value="GP_PDE_dom"/>
</dbReference>
<dbReference type="PANTHER" id="PTHR10161:SF14">
    <property type="entry name" value="TARTRATE-RESISTANT ACID PHOSPHATASE TYPE 5"/>
    <property type="match status" value="1"/>
</dbReference>
<dbReference type="Pfam" id="PF13578">
    <property type="entry name" value="Methyltransf_24"/>
    <property type="match status" value="1"/>
</dbReference>
<comment type="caution">
    <text evidence="13">The sequence shown here is derived from an EMBL/GenBank/DDBJ whole genome shotgun (WGS) entry which is preliminary data.</text>
</comment>
<dbReference type="OrthoDB" id="10264258at2759"/>
<organism evidence="13 14">
    <name type="scientific">Symbiodinium microadriaticum</name>
    <name type="common">Dinoflagellate</name>
    <name type="synonym">Zooxanthella microadriatica</name>
    <dbReference type="NCBI Taxonomy" id="2951"/>
    <lineage>
        <taxon>Eukaryota</taxon>
        <taxon>Sar</taxon>
        <taxon>Alveolata</taxon>
        <taxon>Dinophyceae</taxon>
        <taxon>Suessiales</taxon>
        <taxon>Symbiodiniaceae</taxon>
        <taxon>Symbiodinium</taxon>
    </lineage>
</organism>
<keyword evidence="14" id="KW-1185">Reference proteome</keyword>
<evidence type="ECO:0000256" key="2">
    <source>
        <dbReference type="ARBA" id="ARBA00022692"/>
    </source>
</evidence>
<protein>
    <submittedName>
        <fullName evidence="13">13 kDa deflagellation-inducible protein</fullName>
    </submittedName>
</protein>
<dbReference type="Pfam" id="PF03798">
    <property type="entry name" value="TRAM_LAG1_CLN8"/>
    <property type="match status" value="1"/>
</dbReference>
<evidence type="ECO:0000313" key="14">
    <source>
        <dbReference type="Proteomes" id="UP000186817"/>
    </source>
</evidence>
<sequence length="3201" mass="353531">MPPLQPYTLSQAFELPPIEGHKDWCWSFPFASAEACCFRAEATSVQVQGRCWPEALIGVAFLLCCLSVEHAATVKARELLSDRWSIPGRGLLSPPALLEDLAGGFGPLHSAYHAKDAGVLLQLVMALPVVWAHLGATARNVYGALPAMGDDQSPAQALWVQFRTTSKQVPVDGFLDIGRWLRAVKAAFAPGLEKVSVARLELYSLRESGNLPEIVADSNLELLTSGKKISKLISLGRGLKENDAFQLRVRSEDKAEPDAWGGNHELAMAAEKAAAAARLHSNGACADSHGHAGYWCEVCSAHCSSATAWKQHYASKHHQRRQGSAGSEAQARPGGDSANPWSRGMSALAQFPCRRAGTLDVSTKFFDLSESQKELLKLYLVSSFNGEEELLKAFDVLLQKSADHLRIKEVFETVEVWKKVVSHLQRCNSTRKERGLPVLDRIYDVASGHGLLAVLLAYRFPRTAVIALDLEKRAGFERYVEAVNSYGSCVEGNKTCLANLSFIVGKFEDLSEGPASGTAYVCVHGCNELNFAVLQRAKEKLAAWLVVPCCIRDGLTDICVRCAGTEQGDDSRHAIMCGIMGAQHQATAIVLALEILKWLDDAEALVASSSGPGRWNQSFEVPASAHPWRVEPGWEVLMVELQPPPHQLPLARIPISPEDLTSLESKLWTYGPCSSTTTSYPAMSRAGPLVWAHRGASKTCPENTMAAFRAGLAAGADGVELDVHPTLDGHVVVIHDATQDRTTEGRGLICHAPLEEIRRLDAGSKHSAAFRGEQVPLLGEVLDLAMNWPQGRRKVLIELKGGFSGVPEWVQSTLRRVGMLKKEPEPAYPNLARLVAEALAPYSQQVEEGFIVAQSFHQPYLHELRHLLPSLRVMYLSLSSATGMLEKENLQHVGLGFAGVAVRHSSLTASALKRLHLTQGQVFAWTVDAVDDIEAAVAIGVDGIITNYPDRALAILAGSLPPRKRRRLRSGVKRLQEKARPVQLARAKEPAIFEVTAGLWKKDPPLSIASLLQRHVARVQQLVRGSYEPLKAVWELSRELTLLSQSLVLFLTTLDLRRSLNLPGPQFRLADVPVHSGCCERYRILSGLLERLRQDLGKTKLVYVEVGVADGLTALFLLRKFGKKRWLGEPSISLEAARAVAGLTTELGAYSFMPQYFHLDFRDGMNTGKGGTLVRCTHGADCTQGCVFRQGNRNPDNVRCPACGHTWLTFFDDDFFNCVQCGRIRFECPQCRTQSEASRNYCRYCLSGCYDRTIVISLVVQQLQDCSLLIKCVTLAGEEILVTTLPGEETVGGFRPKAVEAALADSGCKRGEDGELCSEEQLREWGYWHDVYSTSQPGAGQMQGTCGKSLFWFLSIGSWFWECSGRASVQDAAWRRCRDGGGELLYARLQFGYTAAGQEFFAGLEVLDLADSADGAGDDVNDGGGLFDTACVPAKCAGVEEIASTPCAAIKGWLLRSLLDEHGKAYKDTGDIGIDHVFTTVLREHRWLIHGVEASEPAEPAASTSAIQSFPIPARTAPMDESSSGSSVRVALLSHHAPLANVFAEHIDHYAMRAGLEPFDFAYFSVCYLCQETSGCEDRKVPSRADVLCEYFHSTNVTFQQFYEVADDVAHRMGNSDLLVCYGLTFCHFMFSLLPKLPRLQFLGMNPLQSAPASLSGMLLLDLARRADQGDAIFCTSMVTWNLLAYHLGPAASQVASLTLFRATLTSDALKATWELNRKVLLASSFLMQVSAVYLAMRSALMQVSGFEFVEQTHNTPWSFASFEDVQEMLDHFCAVYFPEHPYKNYFNDMYAMLLPIFTPTLDFLAHIWQQLHDMEESGVYDGWFSRAIPRVRLRLKAEDDPLPPFDLGSNGLQKVLKWTAAADYFHFPGVMTFNGLADLTSKLRSQDLQSNLEDARFKMLQHVQSRREDALRKCGQVLNHLSARAEKRQNVALASWLCDWSGLPWLHAYLVENKPKSIRRRILPFTALTIMASQGATLQNYNNELVKSIEDLREKREELNRQILKEEEDKAKIQKELSILTDRLQKINESLVRKTQARNEYDKTIQETEAAYMKILESSQTLLHVLKRETVTRLQSCGEPDEEEVGFGLSINDGLEVQLERLLSALRPVQDRAHLLPMDSVEAAVKFREAGLVADAVFLDGDHSATGIRRDLAAWVPLLGDGGLLAGHDFSWEHPGILETIFLERAGFELYLAPDHVFYWFQRSNQSDVHTRKNRGACGKNEGAPQSQGHAPCTLVTASEIIAIDTAGRWMPGNRRRRGPKGPVPNKESALSTAADGESERICGPLVAAFRGAVAMDVKTGGVPLLIEVSSHLESITKVLFSQDSLEKTNLAEALWPILEGSGWEEERIERFCTTCWEAAHKAGLRRATQDRPQPTSRNPHQVLQRALSILAETHAQELVQEEEEQLSRSARRAAKAGRAFEPEVVAEDADDAASQYATHQRYQQHSFVLAVMASFPELVAKTVEEFGFRIGISIGAQVVIFVACLLVAKGCFPKAKDPVGLADTLYSIPFFSFLAFCAMAGTLTLYHDPDSRWQGVNHWSELYLVLYVSRSLVHIFMQPFEHISRELLIMMTLHHIFISEFFALGDVGTHWAPFTPTRLALTMIRLWACFLLFSAAAEGSVSFLTLGDWGGYALGSFHQTTVTAVAQQMAKTATQTGASFVVNTGDNFYYCGITGTADHQVAEDFTNVYSNKSLKVPWYSVLGNHEYGYNVEAQCQLSSVLSNWVMDSRYFSKRVALGSGHFISFIFLDTSPCVAAYRADDQSHWDPCSSEFPTCEPIVEGPCKFHENILSQNCTTQFEWFKAELAKVPASDWLIVVGHHPADEMDVEDFVAPMVQHGFDLYLNGHTHLLNHYTINGGGAYVTSGAGAMVRTKDQDDEESHLVTGKGSKKVQLVWEEKVAGFTLHTFSSDFKDLKTDYISYTGDILHSFNVTRGSGPPPSPPSPPSQGSCSKYGCGRYDPSHTCQCNSFCKEHADCCSDYSKSCAGPSRGSCKEFGCGRFNPKQSCQCNSYCEADSGTPSGCDGPVPTAWEILQSGIAASKLQIVQTLNKISAGCMGAYVIGLGCGRCHFWGCLDGCCELTTIFLNNLYLLNDVEIDGRRLKEFFPRWVVAANGVILWVGFIAFRLALFPTWLYLFYKDMREAPSKSSAVITDLERYLYPGVNLVLLLLSIAWFVPLTRGMVKSVKAVGKVEAKAAKQN</sequence>
<dbReference type="InterPro" id="IPR029052">
    <property type="entry name" value="Metallo-depent_PP-like"/>
</dbReference>
<keyword evidence="4" id="KW-0378">Hydrolase</keyword>
<dbReference type="InterPro" id="IPR051558">
    <property type="entry name" value="Metallophosphoesterase_PAP"/>
</dbReference>
<evidence type="ECO:0000259" key="11">
    <source>
        <dbReference type="PROSITE" id="PS50958"/>
    </source>
</evidence>
<evidence type="ECO:0000256" key="3">
    <source>
        <dbReference type="ARBA" id="ARBA00022729"/>
    </source>
</evidence>
<dbReference type="Gene3D" id="4.10.410.20">
    <property type="match status" value="1"/>
</dbReference>
<keyword evidence="13" id="KW-0282">Flagellum</keyword>
<comment type="subcellular location">
    <subcellularLocation>
        <location evidence="1">Membrane</location>
        <topology evidence="1">Multi-pass membrane protein</topology>
    </subcellularLocation>
</comment>
<dbReference type="CDD" id="cd22249">
    <property type="entry name" value="UDM1_RNF168_RNF169-like"/>
    <property type="match status" value="1"/>
</dbReference>
<dbReference type="PROSITE" id="PS00524">
    <property type="entry name" value="SMB_1"/>
    <property type="match status" value="1"/>
</dbReference>
<dbReference type="InterPro" id="IPR001212">
    <property type="entry name" value="Somatomedin_B_dom"/>
</dbReference>
<evidence type="ECO:0000256" key="8">
    <source>
        <dbReference type="SAM" id="Coils"/>
    </source>
</evidence>
<keyword evidence="2 10" id="KW-0812">Transmembrane</keyword>
<evidence type="ECO:0000256" key="1">
    <source>
        <dbReference type="ARBA" id="ARBA00004141"/>
    </source>
</evidence>
<dbReference type="InterPro" id="IPR004843">
    <property type="entry name" value="Calcineurin-like_PHP"/>
</dbReference>
<dbReference type="GO" id="GO:0006629">
    <property type="term" value="P:lipid metabolic process"/>
    <property type="evidence" value="ECO:0007669"/>
    <property type="project" value="InterPro"/>
</dbReference>
<dbReference type="PROSITE" id="PS00028">
    <property type="entry name" value="ZINC_FINGER_C2H2_1"/>
    <property type="match status" value="1"/>
</dbReference>
<keyword evidence="3" id="KW-0732">Signal</keyword>
<reference evidence="13 14" key="1">
    <citation type="submission" date="2016-02" db="EMBL/GenBank/DDBJ databases">
        <title>Genome analysis of coral dinoflagellate symbionts highlights evolutionary adaptations to a symbiotic lifestyle.</title>
        <authorList>
            <person name="Aranda M."/>
            <person name="Li Y."/>
            <person name="Liew Y.J."/>
            <person name="Baumgarten S."/>
            <person name="Simakov O."/>
            <person name="Wilson M."/>
            <person name="Piel J."/>
            <person name="Ashoor H."/>
            <person name="Bougouffa S."/>
            <person name="Bajic V.B."/>
            <person name="Ryu T."/>
            <person name="Ravasi T."/>
            <person name="Bayer T."/>
            <person name="Micklem G."/>
            <person name="Kim H."/>
            <person name="Bhak J."/>
            <person name="Lajeunesse T.C."/>
            <person name="Voolstra C.R."/>
        </authorList>
    </citation>
    <scope>NUCLEOTIDE SEQUENCE [LARGE SCALE GENOMIC DNA]</scope>
    <source>
        <strain evidence="13 14">CCMP2467</strain>
    </source>
</reference>
<dbReference type="Proteomes" id="UP000186817">
    <property type="component" value="Unassembled WGS sequence"/>
</dbReference>
<dbReference type="InterPro" id="IPR017946">
    <property type="entry name" value="PLC-like_Pdiesterase_TIM-brl"/>
</dbReference>
<evidence type="ECO:0000256" key="7">
    <source>
        <dbReference type="ARBA" id="ARBA00023157"/>
    </source>
</evidence>
<keyword evidence="5 10" id="KW-1133">Transmembrane helix</keyword>
<evidence type="ECO:0000256" key="5">
    <source>
        <dbReference type="ARBA" id="ARBA00022989"/>
    </source>
</evidence>
<evidence type="ECO:0000313" key="13">
    <source>
        <dbReference type="EMBL" id="OLP94736.1"/>
    </source>
</evidence>
<dbReference type="SUPFAM" id="SSF51695">
    <property type="entry name" value="PLC-like phosphodiesterases"/>
    <property type="match status" value="1"/>
</dbReference>
<evidence type="ECO:0000256" key="6">
    <source>
        <dbReference type="ARBA" id="ARBA00023136"/>
    </source>
</evidence>
<dbReference type="Pfam" id="PF03009">
    <property type="entry name" value="GDPD"/>
    <property type="match status" value="1"/>
</dbReference>
<dbReference type="InterPro" id="IPR013087">
    <property type="entry name" value="Znf_C2H2_type"/>
</dbReference>
<feature type="domain" description="SMB" evidence="11">
    <location>
        <begin position="2948"/>
        <end position="2990"/>
    </location>
</feature>
<dbReference type="PROSITE" id="PS50958">
    <property type="entry name" value="SMB_2"/>
    <property type="match status" value="1"/>
</dbReference>
<dbReference type="Gene3D" id="3.30.160.60">
    <property type="entry name" value="Classic Zinc Finger"/>
    <property type="match status" value="1"/>
</dbReference>
<feature type="region of interest" description="Disordered" evidence="9">
    <location>
        <begin position="2212"/>
        <end position="2231"/>
    </location>
</feature>
<accession>A0A1Q9DHS8</accession>
<dbReference type="Gene3D" id="3.20.20.190">
    <property type="entry name" value="Phosphatidylinositol (PI) phosphodiesterase"/>
    <property type="match status" value="1"/>
</dbReference>
<name>A0A1Q9DHS8_SYMMI</name>
<dbReference type="PANTHER" id="PTHR10161">
    <property type="entry name" value="TARTRATE-RESISTANT ACID PHOSPHATASE TYPE 5"/>
    <property type="match status" value="1"/>
</dbReference>
<proteinExistence type="predicted"/>
<dbReference type="GO" id="GO:0008081">
    <property type="term" value="F:phosphoric diester hydrolase activity"/>
    <property type="evidence" value="ECO:0007669"/>
    <property type="project" value="InterPro"/>
</dbReference>
<dbReference type="InterPro" id="IPR006634">
    <property type="entry name" value="TLC-dom"/>
</dbReference>
<dbReference type="Pfam" id="PF00149">
    <property type="entry name" value="Metallophos"/>
    <property type="match status" value="1"/>
</dbReference>
<feature type="transmembrane region" description="Helical" evidence="10">
    <location>
        <begin position="2502"/>
        <end position="2524"/>
    </location>
</feature>
<keyword evidence="6 10" id="KW-0472">Membrane</keyword>
<gene>
    <name evidence="13" type="primary">DIP13</name>
    <name evidence="13" type="ORF">AK812_SmicGene23208</name>
</gene>
<feature type="domain" description="GP-PDE" evidence="12">
    <location>
        <begin position="688"/>
        <end position="956"/>
    </location>
</feature>
<evidence type="ECO:0000256" key="10">
    <source>
        <dbReference type="SAM" id="Phobius"/>
    </source>
</evidence>
<feature type="transmembrane region" description="Helical" evidence="10">
    <location>
        <begin position="2468"/>
        <end position="2490"/>
    </location>
</feature>
<dbReference type="EMBL" id="LSRX01000531">
    <property type="protein sequence ID" value="OLP94736.1"/>
    <property type="molecule type" value="Genomic_DNA"/>
</dbReference>
<dbReference type="PROSITE" id="PS51704">
    <property type="entry name" value="GP_PDE"/>
    <property type="match status" value="1"/>
</dbReference>
<dbReference type="SUPFAM" id="SSF57667">
    <property type="entry name" value="beta-beta-alpha zinc fingers"/>
    <property type="match status" value="1"/>
</dbReference>
<evidence type="ECO:0000256" key="4">
    <source>
        <dbReference type="ARBA" id="ARBA00022801"/>
    </source>
</evidence>
<dbReference type="Pfam" id="PF01033">
    <property type="entry name" value="Somatomedin_B"/>
    <property type="match status" value="1"/>
</dbReference>
<keyword evidence="13" id="KW-0969">Cilium</keyword>
<keyword evidence="13" id="KW-0966">Cell projection</keyword>
<evidence type="ECO:0000256" key="9">
    <source>
        <dbReference type="SAM" id="MobiDB-lite"/>
    </source>
</evidence>
<keyword evidence="8" id="KW-0175">Coiled coil</keyword>
<feature type="transmembrane region" description="Helical" evidence="10">
    <location>
        <begin position="3159"/>
        <end position="3179"/>
    </location>
</feature>
<dbReference type="InterPro" id="IPR036236">
    <property type="entry name" value="Znf_C2H2_sf"/>
</dbReference>
<evidence type="ECO:0000259" key="12">
    <source>
        <dbReference type="PROSITE" id="PS51704"/>
    </source>
</evidence>
<dbReference type="SUPFAM" id="SSF56300">
    <property type="entry name" value="Metallo-dependent phosphatases"/>
    <property type="match status" value="1"/>
</dbReference>
<feature type="coiled-coil region" evidence="8">
    <location>
        <begin position="1979"/>
        <end position="2031"/>
    </location>
</feature>
<feature type="region of interest" description="Disordered" evidence="9">
    <location>
        <begin position="314"/>
        <end position="341"/>
    </location>
</feature>
<feature type="region of interest" description="Disordered" evidence="9">
    <location>
        <begin position="2251"/>
        <end position="2277"/>
    </location>
</feature>
<dbReference type="InterPro" id="IPR029063">
    <property type="entry name" value="SAM-dependent_MTases_sf"/>
</dbReference>
<dbReference type="Gene3D" id="3.60.21.10">
    <property type="match status" value="1"/>
</dbReference>
<dbReference type="Gene3D" id="3.40.50.150">
    <property type="entry name" value="Vaccinia Virus protein VP39"/>
    <property type="match status" value="1"/>
</dbReference>
<feature type="transmembrane region" description="Helical" evidence="10">
    <location>
        <begin position="3110"/>
        <end position="3139"/>
    </location>
</feature>
<keyword evidence="7" id="KW-1015">Disulfide bond</keyword>
<dbReference type="GO" id="GO:0016020">
    <property type="term" value="C:membrane"/>
    <property type="evidence" value="ECO:0007669"/>
    <property type="project" value="UniProtKB-SubCell"/>
</dbReference>